<dbReference type="InterPro" id="IPR022791">
    <property type="entry name" value="L-PG_synthase/AglD"/>
</dbReference>
<comment type="similarity">
    <text evidence="2">Belongs to the UPF0104 family.</text>
</comment>
<comment type="subcellular location">
    <subcellularLocation>
        <location evidence="1">Cell membrane</location>
        <topology evidence="1">Multi-pass membrane protein</topology>
    </subcellularLocation>
</comment>
<sequence length="341" mass="35593">MEFDSRAIGVGFAAVAAVLALLFWVVGVDDIARTLALLELRAFAVILAVGLAWLVAWSLALRRVLDALGVATSAWDALLLYAAAAFANNITPFGQAGGEPFSALLISRATDSEYETGLAAIASVDTLNFVPSIVLALVGLTYYVARYAAGDSVQFVFGVVVALAVAVPAVAALAWRYRTATKRRLVGVVHPVWARLGRHLPRVSAPGRDAVRERVDGFVRSIERVATSRRDLAVAVTWSTLGWLCLCAALYLSLWTLTPATDVAAAIVFIAVPVATIASVTPLPGGAGGVEAALVLLLVPTTGVTAATATSAALVFRAAVYWAPTVAGGGAAAWLELRARR</sequence>
<evidence type="ECO:0000313" key="8">
    <source>
        <dbReference type="EMBL" id="GGM57205.1"/>
    </source>
</evidence>
<evidence type="ECO:0000256" key="7">
    <source>
        <dbReference type="SAM" id="Phobius"/>
    </source>
</evidence>
<feature type="transmembrane region" description="Helical" evidence="7">
    <location>
        <begin position="129"/>
        <end position="149"/>
    </location>
</feature>
<keyword evidence="3" id="KW-1003">Cell membrane</keyword>
<evidence type="ECO:0000256" key="4">
    <source>
        <dbReference type="ARBA" id="ARBA00022692"/>
    </source>
</evidence>
<dbReference type="PANTHER" id="PTHR39087">
    <property type="entry name" value="UPF0104 MEMBRANE PROTEIN MJ1595"/>
    <property type="match status" value="1"/>
</dbReference>
<keyword evidence="6 7" id="KW-0472">Membrane</keyword>
<dbReference type="AlphaFoldDB" id="A0A830FY32"/>
<reference evidence="9" key="3">
    <citation type="submission" date="2021-03" db="EMBL/GenBank/DDBJ databases">
        <title>Genomic Encyclopedia of Type Strains, Phase IV (KMG-IV): sequencing the most valuable type-strain genomes for metagenomic binning, comparative biology and taxonomic classification.</title>
        <authorList>
            <person name="Goeker M."/>
        </authorList>
    </citation>
    <scope>NUCLEOTIDE SEQUENCE</scope>
    <source>
        <strain evidence="9">DSM 22443</strain>
    </source>
</reference>
<keyword evidence="4 7" id="KW-0812">Transmembrane</keyword>
<dbReference type="Proteomes" id="UP000765891">
    <property type="component" value="Unassembled WGS sequence"/>
</dbReference>
<evidence type="ECO:0000313" key="9">
    <source>
        <dbReference type="EMBL" id="MBP1954089.1"/>
    </source>
</evidence>
<accession>A0A830FY32</accession>
<name>A0A830FY32_9EURY</name>
<proteinExistence type="inferred from homology"/>
<keyword evidence="10" id="KW-1185">Reference proteome</keyword>
<feature type="transmembrane region" description="Helical" evidence="7">
    <location>
        <begin position="6"/>
        <end position="28"/>
    </location>
</feature>
<evidence type="ECO:0000256" key="5">
    <source>
        <dbReference type="ARBA" id="ARBA00022989"/>
    </source>
</evidence>
<feature type="transmembrane region" description="Helical" evidence="7">
    <location>
        <begin position="232"/>
        <end position="257"/>
    </location>
</feature>
<feature type="transmembrane region" description="Helical" evidence="7">
    <location>
        <begin position="40"/>
        <end position="61"/>
    </location>
</feature>
<feature type="transmembrane region" description="Helical" evidence="7">
    <location>
        <begin position="155"/>
        <end position="175"/>
    </location>
</feature>
<dbReference type="NCBIfam" id="TIGR00374">
    <property type="entry name" value="flippase-like domain"/>
    <property type="match status" value="1"/>
</dbReference>
<dbReference type="GO" id="GO:0005886">
    <property type="term" value="C:plasma membrane"/>
    <property type="evidence" value="ECO:0007669"/>
    <property type="project" value="UniProtKB-SubCell"/>
</dbReference>
<feature type="transmembrane region" description="Helical" evidence="7">
    <location>
        <begin position="292"/>
        <end position="313"/>
    </location>
</feature>
<dbReference type="OrthoDB" id="15513at2157"/>
<evidence type="ECO:0000256" key="3">
    <source>
        <dbReference type="ARBA" id="ARBA00022475"/>
    </source>
</evidence>
<evidence type="ECO:0000256" key="6">
    <source>
        <dbReference type="ARBA" id="ARBA00023136"/>
    </source>
</evidence>
<comment type="caution">
    <text evidence="8">The sequence shown here is derived from an EMBL/GenBank/DDBJ whole genome shotgun (WGS) entry which is preliminary data.</text>
</comment>
<dbReference type="Pfam" id="PF03706">
    <property type="entry name" value="LPG_synthase_TM"/>
    <property type="match status" value="1"/>
</dbReference>
<gene>
    <name evidence="8" type="ORF">GCM10009017_04280</name>
    <name evidence="9" type="ORF">J2752_000970</name>
</gene>
<evidence type="ECO:0000256" key="1">
    <source>
        <dbReference type="ARBA" id="ARBA00004651"/>
    </source>
</evidence>
<dbReference type="RefSeq" id="WP_188869347.1">
    <property type="nucleotide sequence ID" value="NZ_BMOO01000001.1"/>
</dbReference>
<protein>
    <submittedName>
        <fullName evidence="8">TIGR00374 family protein</fullName>
    </submittedName>
</protein>
<reference evidence="8" key="2">
    <citation type="submission" date="2020-09" db="EMBL/GenBank/DDBJ databases">
        <authorList>
            <person name="Sun Q."/>
            <person name="Ohkuma M."/>
        </authorList>
    </citation>
    <scope>NUCLEOTIDE SEQUENCE</scope>
    <source>
        <strain evidence="8">JCM 16108</strain>
    </source>
</reference>
<reference evidence="8" key="1">
    <citation type="journal article" date="2014" name="Int. J. Syst. Evol. Microbiol.">
        <title>Complete genome sequence of Corynebacterium casei LMG S-19264T (=DSM 44701T), isolated from a smear-ripened cheese.</title>
        <authorList>
            <consortium name="US DOE Joint Genome Institute (JGI-PGF)"/>
            <person name="Walter F."/>
            <person name="Albersmeier A."/>
            <person name="Kalinowski J."/>
            <person name="Ruckert C."/>
        </authorList>
    </citation>
    <scope>NUCLEOTIDE SEQUENCE</scope>
    <source>
        <strain evidence="8">JCM 16108</strain>
    </source>
</reference>
<evidence type="ECO:0000256" key="2">
    <source>
        <dbReference type="ARBA" id="ARBA00011061"/>
    </source>
</evidence>
<dbReference type="Proteomes" id="UP000614609">
    <property type="component" value="Unassembled WGS sequence"/>
</dbReference>
<organism evidence="8 10">
    <name type="scientific">Halarchaeum rubridurum</name>
    <dbReference type="NCBI Taxonomy" id="489911"/>
    <lineage>
        <taxon>Archaea</taxon>
        <taxon>Methanobacteriati</taxon>
        <taxon>Methanobacteriota</taxon>
        <taxon>Stenosarchaea group</taxon>
        <taxon>Halobacteria</taxon>
        <taxon>Halobacteriales</taxon>
        <taxon>Halobacteriaceae</taxon>
    </lineage>
</organism>
<dbReference type="PANTHER" id="PTHR39087:SF2">
    <property type="entry name" value="UPF0104 MEMBRANE PROTEIN MJ1595"/>
    <property type="match status" value="1"/>
</dbReference>
<dbReference type="EMBL" id="JAGGKO010000001">
    <property type="protein sequence ID" value="MBP1954089.1"/>
    <property type="molecule type" value="Genomic_DNA"/>
</dbReference>
<feature type="transmembrane region" description="Helical" evidence="7">
    <location>
        <begin position="319"/>
        <end position="337"/>
    </location>
</feature>
<keyword evidence="5 7" id="KW-1133">Transmembrane helix</keyword>
<evidence type="ECO:0000313" key="10">
    <source>
        <dbReference type="Proteomes" id="UP000614609"/>
    </source>
</evidence>
<feature type="transmembrane region" description="Helical" evidence="7">
    <location>
        <begin position="263"/>
        <end position="280"/>
    </location>
</feature>
<dbReference type="EMBL" id="BMOO01000001">
    <property type="protein sequence ID" value="GGM57205.1"/>
    <property type="molecule type" value="Genomic_DNA"/>
</dbReference>